<keyword evidence="4" id="KW-0472">Membrane</keyword>
<dbReference type="GO" id="GO:0003700">
    <property type="term" value="F:DNA-binding transcription factor activity"/>
    <property type="evidence" value="ECO:0007669"/>
    <property type="project" value="InterPro"/>
</dbReference>
<feature type="transmembrane region" description="Helical" evidence="4">
    <location>
        <begin position="58"/>
        <end position="81"/>
    </location>
</feature>
<sequence length="801" mass="92354">MIIKKMSWDGEENLPPNNIKQILSSLSIGVNIQSMQTKGVNPVVFLKRIRQYRIYRRLFLSYLLLIVLSMSIVSTILYTLFSIETVKQIDISSKEMLSQVSYTSSLAYKQIQDLTAQLSVDNDIISFMYADKVNKLINSNANIIISKVQSIYPFLADISLYNFQNGEYVDRLGLPEDPLVIEQADRSFITFYPRKIRTITNVQLRLLSFRIVSDWQAITNRPQSAIVFDLNESYIQNTIGNINSSIKNANTFVIDASGQVLSHTNSEYFMKDFSTQDYIHRILSSSKKQGSFVQTLDHQKNLITYVKSSTLDWVFVTTRPYNELLSNLYTLRKWIFTVTLLLIVFGIVISLFVTANIYNPVRALVDRVTESRGKEIDEGTLLKKDEYLLLSNVFTKEYDSAKMMQSKLNHSKQLLKNGWIISHLNGQVKINDLQMEQEWKERLKGPYLRVILFKIDFLQTFRKSFFHLDRELILFAIGNIAQEILGKDYINEIATVEEEIIILIQSDHAGQHDVLYLLIAEIQDAIQMYYKITVSAGLGNWCDSLELLSNSYHSAQEYIGYRLIFGHSCIVDSSRVAQDSTTSLRYPSYKERKLIDSIKLCDLKSIQNDIMDWNTYISSYPSTQIIQYTNFLLLSIIREFENITEMWEVNSNNMYNIFTQIQQVETLEEIKLILLNFCTQIVTVLEESKTNISIIKNVKLMEEIKKIIQENFADVELTINYAADKTNLSSGYLGKMFKSLVKMTFNDYVTDVRITHAKRMLLESNESIGDIAARVGIPGVSYFSTVFKKHVGMSPSQYRDS</sequence>
<evidence type="ECO:0000256" key="1">
    <source>
        <dbReference type="ARBA" id="ARBA00023015"/>
    </source>
</evidence>
<evidence type="ECO:0000256" key="2">
    <source>
        <dbReference type="ARBA" id="ARBA00023125"/>
    </source>
</evidence>
<dbReference type="PRINTS" id="PR00032">
    <property type="entry name" value="HTHARAC"/>
</dbReference>
<keyword evidence="1" id="KW-0805">Transcription regulation</keyword>
<dbReference type="KEGG" id="ppsc:EHS13_35475"/>
<feature type="domain" description="HTH araC/xylS-type" evidence="5">
    <location>
        <begin position="702"/>
        <end position="801"/>
    </location>
</feature>
<keyword evidence="4" id="KW-1133">Transmembrane helix</keyword>
<dbReference type="AlphaFoldDB" id="A0A6B8RTG0"/>
<dbReference type="InterPro" id="IPR020449">
    <property type="entry name" value="Tscrpt_reg_AraC-type_HTH"/>
</dbReference>
<dbReference type="CDD" id="cd12912">
    <property type="entry name" value="PDC2_MCP_like"/>
    <property type="match status" value="1"/>
</dbReference>
<accession>A0A6B8RTG0</accession>
<dbReference type="SMART" id="SM00342">
    <property type="entry name" value="HTH_ARAC"/>
    <property type="match status" value="1"/>
</dbReference>
<dbReference type="Gene3D" id="1.10.10.60">
    <property type="entry name" value="Homeodomain-like"/>
    <property type="match status" value="2"/>
</dbReference>
<dbReference type="SUPFAM" id="SSF46689">
    <property type="entry name" value="Homeodomain-like"/>
    <property type="match status" value="1"/>
</dbReference>
<keyword evidence="4" id="KW-0812">Transmembrane</keyword>
<evidence type="ECO:0000313" key="6">
    <source>
        <dbReference type="EMBL" id="QGQ99790.1"/>
    </source>
</evidence>
<organism evidence="6 7">
    <name type="scientific">Paenibacillus psychroresistens</name>
    <dbReference type="NCBI Taxonomy" id="1778678"/>
    <lineage>
        <taxon>Bacteria</taxon>
        <taxon>Bacillati</taxon>
        <taxon>Bacillota</taxon>
        <taxon>Bacilli</taxon>
        <taxon>Bacillales</taxon>
        <taxon>Paenibacillaceae</taxon>
        <taxon>Paenibacillus</taxon>
    </lineage>
</organism>
<dbReference type="Proteomes" id="UP000426246">
    <property type="component" value="Chromosome"/>
</dbReference>
<evidence type="ECO:0000313" key="7">
    <source>
        <dbReference type="Proteomes" id="UP000426246"/>
    </source>
</evidence>
<reference evidence="7" key="1">
    <citation type="submission" date="2018-11" db="EMBL/GenBank/DDBJ databases">
        <title>Complete genome sequence of Paenibacillus sp. ML311-T8.</title>
        <authorList>
            <person name="Nam Y.-D."/>
            <person name="Kang J."/>
            <person name="Chung W.-H."/>
            <person name="Park Y.S."/>
        </authorList>
    </citation>
    <scope>NUCLEOTIDE SEQUENCE [LARGE SCALE GENOMIC DNA]</scope>
    <source>
        <strain evidence="7">ML311-T8</strain>
    </source>
</reference>
<evidence type="ECO:0000256" key="3">
    <source>
        <dbReference type="ARBA" id="ARBA00023163"/>
    </source>
</evidence>
<proteinExistence type="predicted"/>
<gene>
    <name evidence="6" type="ORF">EHS13_35475</name>
</gene>
<dbReference type="PROSITE" id="PS00041">
    <property type="entry name" value="HTH_ARAC_FAMILY_1"/>
    <property type="match status" value="1"/>
</dbReference>
<dbReference type="PANTHER" id="PTHR43280:SF2">
    <property type="entry name" value="HTH-TYPE TRANSCRIPTIONAL REGULATOR EXSA"/>
    <property type="match status" value="1"/>
</dbReference>
<evidence type="ECO:0000259" key="5">
    <source>
        <dbReference type="PROSITE" id="PS01124"/>
    </source>
</evidence>
<dbReference type="Gene3D" id="3.30.450.20">
    <property type="entry name" value="PAS domain"/>
    <property type="match status" value="1"/>
</dbReference>
<dbReference type="PANTHER" id="PTHR43280">
    <property type="entry name" value="ARAC-FAMILY TRANSCRIPTIONAL REGULATOR"/>
    <property type="match status" value="1"/>
</dbReference>
<dbReference type="EMBL" id="CP034235">
    <property type="protein sequence ID" value="QGQ99790.1"/>
    <property type="molecule type" value="Genomic_DNA"/>
</dbReference>
<evidence type="ECO:0000256" key="4">
    <source>
        <dbReference type="SAM" id="Phobius"/>
    </source>
</evidence>
<dbReference type="InterPro" id="IPR018060">
    <property type="entry name" value="HTH_AraC"/>
</dbReference>
<dbReference type="OrthoDB" id="2650757at2"/>
<protein>
    <submittedName>
        <fullName evidence="6">AraC family transcriptional regulator</fullName>
    </submittedName>
</protein>
<name>A0A6B8RTG0_9BACL</name>
<keyword evidence="2" id="KW-0238">DNA-binding</keyword>
<dbReference type="PROSITE" id="PS01124">
    <property type="entry name" value="HTH_ARAC_FAMILY_2"/>
    <property type="match status" value="1"/>
</dbReference>
<dbReference type="InterPro" id="IPR018062">
    <property type="entry name" value="HTH_AraC-typ_CS"/>
</dbReference>
<feature type="transmembrane region" description="Helical" evidence="4">
    <location>
        <begin position="334"/>
        <end position="358"/>
    </location>
</feature>
<keyword evidence="7" id="KW-1185">Reference proteome</keyword>
<dbReference type="GO" id="GO:0043565">
    <property type="term" value="F:sequence-specific DNA binding"/>
    <property type="evidence" value="ECO:0007669"/>
    <property type="project" value="InterPro"/>
</dbReference>
<keyword evidence="3" id="KW-0804">Transcription</keyword>
<dbReference type="Pfam" id="PF12833">
    <property type="entry name" value="HTH_18"/>
    <property type="match status" value="1"/>
</dbReference>
<dbReference type="InterPro" id="IPR009057">
    <property type="entry name" value="Homeodomain-like_sf"/>
</dbReference>